<dbReference type="AlphaFoldDB" id="A0A3R7DDJ4"/>
<feature type="transmembrane region" description="Helical" evidence="1">
    <location>
        <begin position="122"/>
        <end position="144"/>
    </location>
</feature>
<feature type="transmembrane region" description="Helical" evidence="1">
    <location>
        <begin position="78"/>
        <end position="110"/>
    </location>
</feature>
<organism evidence="2 3">
    <name type="scientific">Halopiger aswanensis</name>
    <dbReference type="NCBI Taxonomy" id="148449"/>
    <lineage>
        <taxon>Archaea</taxon>
        <taxon>Methanobacteriati</taxon>
        <taxon>Methanobacteriota</taxon>
        <taxon>Stenosarchaea group</taxon>
        <taxon>Halobacteria</taxon>
        <taxon>Halobacteriales</taxon>
        <taxon>Natrialbaceae</taxon>
        <taxon>Halopiger</taxon>
    </lineage>
</organism>
<evidence type="ECO:0000256" key="1">
    <source>
        <dbReference type="SAM" id="Phobius"/>
    </source>
</evidence>
<proteinExistence type="predicted"/>
<gene>
    <name evidence="2" type="ORF">ATJ93_2396</name>
</gene>
<evidence type="ECO:0008006" key="4">
    <source>
        <dbReference type="Google" id="ProtNLM"/>
    </source>
</evidence>
<sequence>MSRRANAPARGNRWTAVRPWRKLVRANDIGEMVDVVGRYGWLPALVGLALHALARGAFEYLSEPYIVVEGYVFPGWPIALAVNLVFGAAVVAFSWFLYFGLVGAIAGYFSEKHDLAIETFKFGGYLSVLFAPVFILGAALIATITVPEGATAAAAGSGEEAVEFALSAHSFVYDTPQMHAVRVLKAVTWIVTGFLLLPVVQQLYEIDEKQSVLSVLPVTLLGVGTAFLF</sequence>
<keyword evidence="3" id="KW-1185">Reference proteome</keyword>
<keyword evidence="1" id="KW-0812">Transmembrane</keyword>
<dbReference type="RefSeq" id="WP_120244798.1">
    <property type="nucleotide sequence ID" value="NZ_RAPO01000002.1"/>
</dbReference>
<keyword evidence="1" id="KW-0472">Membrane</keyword>
<keyword evidence="1" id="KW-1133">Transmembrane helix</keyword>
<evidence type="ECO:0000313" key="3">
    <source>
        <dbReference type="Proteomes" id="UP000283805"/>
    </source>
</evidence>
<accession>A0A3R7DDJ4</accession>
<reference evidence="2 3" key="1">
    <citation type="submission" date="2018-09" db="EMBL/GenBank/DDBJ databases">
        <title>Genomic Encyclopedia of Archaeal and Bacterial Type Strains, Phase II (KMG-II): from individual species to whole genera.</title>
        <authorList>
            <person name="Goeker M."/>
        </authorList>
    </citation>
    <scope>NUCLEOTIDE SEQUENCE [LARGE SCALE GENOMIC DNA]</scope>
    <source>
        <strain evidence="2 3">DSM 13151</strain>
    </source>
</reference>
<feature type="transmembrane region" description="Helical" evidence="1">
    <location>
        <begin position="39"/>
        <end position="58"/>
    </location>
</feature>
<dbReference type="Proteomes" id="UP000283805">
    <property type="component" value="Unassembled WGS sequence"/>
</dbReference>
<comment type="caution">
    <text evidence="2">The sequence shown here is derived from an EMBL/GenBank/DDBJ whole genome shotgun (WGS) entry which is preliminary data.</text>
</comment>
<evidence type="ECO:0000313" key="2">
    <source>
        <dbReference type="EMBL" id="RKD95538.1"/>
    </source>
</evidence>
<dbReference type="EMBL" id="RAPO01000002">
    <property type="protein sequence ID" value="RKD95538.1"/>
    <property type="molecule type" value="Genomic_DNA"/>
</dbReference>
<feature type="transmembrane region" description="Helical" evidence="1">
    <location>
        <begin position="180"/>
        <end position="200"/>
    </location>
</feature>
<protein>
    <recommendedName>
        <fullName evidence="4">Yip1 domain-containing protein</fullName>
    </recommendedName>
</protein>
<name>A0A3R7DDJ4_9EURY</name>
<dbReference type="OrthoDB" id="196866at2157"/>